<gene>
    <name evidence="2" type="ordered locus">CMS1830</name>
</gene>
<keyword evidence="3" id="KW-1185">Reference proteome</keyword>
<keyword evidence="2" id="KW-0418">Kinase</keyword>
<dbReference type="KEGG" id="cms:CMS1830"/>
<sequence>MPTAGRVSEFHTGDTVICVEATRTTDGGPRVPRTARPPPVSWTPVDGRIRDRDRTKMPRTLALAIDFGGTKVESALVDDAGRVLEGSRFRGPTGPERSADELLDAVLGVARQALAALPDDAELVGTGLAAAGPVDVPHGLVSPLNVPAWRDYPLRDRVAELTPGVPTTLQMDGLAITLAEHWVGAGRGHDHMMGMIVSTGIGGGLVLGGRTAAGSTGNAGHIGHVEVAGFDDPCTCGGQGCVEAIASGPKSVAWARAQGWTGSTGEDLAASYRDGDETAVAAVRRAGLAIGRAIASASSLVDLDVVAIGGGFSRVTPDLFDMIREPIALRQQFGFVTKTRVVPSGLSADGPIIGAGALVHRREMVPSF</sequence>
<dbReference type="AlphaFoldDB" id="B0RDH9"/>
<protein>
    <submittedName>
        <fullName evidence="2">Sugar kinase</fullName>
    </submittedName>
</protein>
<dbReference type="InterPro" id="IPR049874">
    <property type="entry name" value="ROK_cs"/>
</dbReference>
<dbReference type="SUPFAM" id="SSF53067">
    <property type="entry name" value="Actin-like ATPase domain"/>
    <property type="match status" value="1"/>
</dbReference>
<dbReference type="PANTHER" id="PTHR18964">
    <property type="entry name" value="ROK (REPRESSOR, ORF, KINASE) FAMILY"/>
    <property type="match status" value="1"/>
</dbReference>
<proteinExistence type="inferred from homology"/>
<organism evidence="2 3">
    <name type="scientific">Clavibacter sepedonicus</name>
    <name type="common">Clavibacter michiganensis subsp. sepedonicus</name>
    <dbReference type="NCBI Taxonomy" id="31964"/>
    <lineage>
        <taxon>Bacteria</taxon>
        <taxon>Bacillati</taxon>
        <taxon>Actinomycetota</taxon>
        <taxon>Actinomycetes</taxon>
        <taxon>Micrococcales</taxon>
        <taxon>Microbacteriaceae</taxon>
        <taxon>Clavibacter</taxon>
    </lineage>
</organism>
<evidence type="ECO:0000313" key="2">
    <source>
        <dbReference type="EMBL" id="CAQ01935.1"/>
    </source>
</evidence>
<dbReference type="PROSITE" id="PS01125">
    <property type="entry name" value="ROK"/>
    <property type="match status" value="1"/>
</dbReference>
<evidence type="ECO:0000256" key="1">
    <source>
        <dbReference type="ARBA" id="ARBA00006479"/>
    </source>
</evidence>
<comment type="similarity">
    <text evidence="1">Belongs to the ROK (NagC/XylR) family.</text>
</comment>
<dbReference type="InterPro" id="IPR043129">
    <property type="entry name" value="ATPase_NBD"/>
</dbReference>
<dbReference type="Proteomes" id="UP000001318">
    <property type="component" value="Chromosome"/>
</dbReference>
<dbReference type="EMBL" id="AM849034">
    <property type="protein sequence ID" value="CAQ01935.1"/>
    <property type="molecule type" value="Genomic_DNA"/>
</dbReference>
<dbReference type="Pfam" id="PF00480">
    <property type="entry name" value="ROK"/>
    <property type="match status" value="1"/>
</dbReference>
<dbReference type="HOGENOM" id="CLU_036604_0_4_11"/>
<reference evidence="2 3" key="1">
    <citation type="journal article" date="2008" name="J. Bacteriol.">
        <title>Genome of the actinomycete plant pathogen Clavibacter michiganensis subsp. sepedonicus suggests recent niche adaptation.</title>
        <authorList>
            <person name="Bentley S.D."/>
            <person name="Corton C."/>
            <person name="Brown S.E."/>
            <person name="Barron A."/>
            <person name="Clark L."/>
            <person name="Doggett J."/>
            <person name="Harris B."/>
            <person name="Ormond D."/>
            <person name="Quail M.A."/>
            <person name="May G."/>
            <person name="Francis D."/>
            <person name="Knudson D."/>
            <person name="Parkhill J."/>
            <person name="Ishimaru C.A."/>
        </authorList>
    </citation>
    <scope>NUCLEOTIDE SEQUENCE [LARGE SCALE GENOMIC DNA]</scope>
    <source>
        <strain evidence="3">ATCC 33113 / DSM 20744 / JCM 9667 / LMG 2889 / ICMP 2535 / C-1</strain>
    </source>
</reference>
<dbReference type="STRING" id="31964.CMS1830"/>
<dbReference type="eggNOG" id="COG1940">
    <property type="taxonomic scope" value="Bacteria"/>
</dbReference>
<dbReference type="PANTHER" id="PTHR18964:SF169">
    <property type="entry name" value="N-ACETYLMANNOSAMINE KINASE"/>
    <property type="match status" value="1"/>
</dbReference>
<dbReference type="Gene3D" id="3.30.420.40">
    <property type="match status" value="2"/>
</dbReference>
<dbReference type="InterPro" id="IPR000600">
    <property type="entry name" value="ROK"/>
</dbReference>
<name>B0RDH9_CLASE</name>
<keyword evidence="2" id="KW-0808">Transferase</keyword>
<evidence type="ECO:0000313" key="3">
    <source>
        <dbReference type="Proteomes" id="UP000001318"/>
    </source>
</evidence>
<accession>B0RDH9</accession>
<dbReference type="GO" id="GO:0016301">
    <property type="term" value="F:kinase activity"/>
    <property type="evidence" value="ECO:0007669"/>
    <property type="project" value="UniProtKB-KW"/>
</dbReference>